<keyword evidence="1" id="KW-0472">Membrane</keyword>
<dbReference type="RefSeq" id="WP_023579902.1">
    <property type="nucleotide sequence ID" value="NZ_AVGG01000017.1"/>
</dbReference>
<proteinExistence type="predicted"/>
<keyword evidence="3" id="KW-1185">Reference proteome</keyword>
<reference evidence="2 3" key="1">
    <citation type="submission" date="2013-08" db="EMBL/GenBank/DDBJ databases">
        <title>Flavobacterium limnosediminis JC2902 genome sequencing.</title>
        <authorList>
            <person name="Lee K."/>
            <person name="Yi H."/>
            <person name="Park S."/>
            <person name="Chun J."/>
        </authorList>
    </citation>
    <scope>NUCLEOTIDE SEQUENCE [LARGE SCALE GENOMIC DNA]</scope>
    <source>
        <strain evidence="2 3">JC2902</strain>
    </source>
</reference>
<dbReference type="InterPro" id="IPR025333">
    <property type="entry name" value="DUF4239"/>
</dbReference>
<evidence type="ECO:0008006" key="4">
    <source>
        <dbReference type="Google" id="ProtNLM"/>
    </source>
</evidence>
<name>V6SRD4_9FLAO</name>
<keyword evidence="1" id="KW-0812">Transmembrane</keyword>
<feature type="transmembrane region" description="Helical" evidence="1">
    <location>
        <begin position="212"/>
        <end position="232"/>
    </location>
</feature>
<dbReference type="eggNOG" id="ENOG502Z8P1">
    <property type="taxonomic scope" value="Bacteria"/>
</dbReference>
<dbReference type="STRING" id="1341181.FLJC2902T_23310"/>
<dbReference type="EMBL" id="AVGG01000017">
    <property type="protein sequence ID" value="ESU26990.1"/>
    <property type="molecule type" value="Genomic_DNA"/>
</dbReference>
<accession>V6SRD4</accession>
<protein>
    <recommendedName>
        <fullName evidence="4">DUF4239 domain-containing protein</fullName>
    </recommendedName>
</protein>
<comment type="caution">
    <text evidence="2">The sequence shown here is derived from an EMBL/GenBank/DDBJ whole genome shotgun (WGS) entry which is preliminary data.</text>
</comment>
<evidence type="ECO:0000313" key="2">
    <source>
        <dbReference type="EMBL" id="ESU26990.1"/>
    </source>
</evidence>
<organism evidence="2 3">
    <name type="scientific">Flavobacterium limnosediminis JC2902</name>
    <dbReference type="NCBI Taxonomy" id="1341181"/>
    <lineage>
        <taxon>Bacteria</taxon>
        <taxon>Pseudomonadati</taxon>
        <taxon>Bacteroidota</taxon>
        <taxon>Flavobacteriia</taxon>
        <taxon>Flavobacteriales</taxon>
        <taxon>Flavobacteriaceae</taxon>
        <taxon>Flavobacterium</taxon>
    </lineage>
</organism>
<sequence>MDNIPISVFFLATCLIVVLSIDVGYRVGKTIHKTSDSEKESPVSGISGSILGLLVFILVFTFNIVSERYDTKRSLVRQEAGAIRATWLRSEFLPEPDRSTTRNLIKEYVNSRANVHQIENPNQLEEKIALSTKTQDKLFAIAVTNARKDMNSDVAALYIESLNEMINLHFMRVAVGWQARIPNGIWTVLFILIVLSMFAVGYQTAIAGSSRSWSTLILTISFSIVITLIAILDRPENNYITVPQQSMIDLRDYINSQK</sequence>
<dbReference type="PATRIC" id="fig|1341181.4.peg.2292"/>
<dbReference type="OrthoDB" id="677192at2"/>
<evidence type="ECO:0000256" key="1">
    <source>
        <dbReference type="SAM" id="Phobius"/>
    </source>
</evidence>
<feature type="transmembrane region" description="Helical" evidence="1">
    <location>
        <begin position="185"/>
        <end position="206"/>
    </location>
</feature>
<evidence type="ECO:0000313" key="3">
    <source>
        <dbReference type="Proteomes" id="UP000018004"/>
    </source>
</evidence>
<keyword evidence="1" id="KW-1133">Transmembrane helix</keyword>
<dbReference type="Proteomes" id="UP000018004">
    <property type="component" value="Unassembled WGS sequence"/>
</dbReference>
<gene>
    <name evidence="2" type="ORF">FLJC2902T_23310</name>
</gene>
<dbReference type="Pfam" id="PF14023">
    <property type="entry name" value="Bestrophin-like"/>
    <property type="match status" value="1"/>
</dbReference>
<feature type="transmembrane region" description="Helical" evidence="1">
    <location>
        <begin position="44"/>
        <end position="65"/>
    </location>
</feature>
<dbReference type="AlphaFoldDB" id="V6SRD4"/>